<gene>
    <name evidence="1" type="ORF">FHS74_001957</name>
</gene>
<protein>
    <submittedName>
        <fullName evidence="1">Uncharacterized protein</fullName>
    </submittedName>
</protein>
<accession>A0A7X0AZ88</accession>
<dbReference type="RefSeq" id="WP_184799882.1">
    <property type="nucleotide sequence ID" value="NZ_JACIIZ010000005.1"/>
</dbReference>
<sequence>MSRLEIQTMMYWRHAHLASHEHSFLLAIRGFDYLDKLAGAASVTPRLRAAAANHIGVAARGRGFGNALGLEKAALEKAQRVACGAPRAI</sequence>
<evidence type="ECO:0000313" key="2">
    <source>
        <dbReference type="Proteomes" id="UP000539175"/>
    </source>
</evidence>
<proteinExistence type="predicted"/>
<comment type="caution">
    <text evidence="1">The sequence shown here is derived from an EMBL/GenBank/DDBJ whole genome shotgun (WGS) entry which is preliminary data.</text>
</comment>
<dbReference type="Proteomes" id="UP000539175">
    <property type="component" value="Unassembled WGS sequence"/>
</dbReference>
<dbReference type="AlphaFoldDB" id="A0A7X0AZ88"/>
<dbReference type="EMBL" id="JACIIZ010000005">
    <property type="protein sequence ID" value="MBB6251406.1"/>
    <property type="molecule type" value="Genomic_DNA"/>
</dbReference>
<evidence type="ECO:0000313" key="1">
    <source>
        <dbReference type="EMBL" id="MBB6251406.1"/>
    </source>
</evidence>
<name>A0A7X0AZ88_9PROT</name>
<organism evidence="1 2">
    <name type="scientific">Nitrospirillum iridis</name>
    <dbReference type="NCBI Taxonomy" id="765888"/>
    <lineage>
        <taxon>Bacteria</taxon>
        <taxon>Pseudomonadati</taxon>
        <taxon>Pseudomonadota</taxon>
        <taxon>Alphaproteobacteria</taxon>
        <taxon>Rhodospirillales</taxon>
        <taxon>Azospirillaceae</taxon>
        <taxon>Nitrospirillum</taxon>
    </lineage>
</organism>
<reference evidence="1 2" key="1">
    <citation type="submission" date="2020-08" db="EMBL/GenBank/DDBJ databases">
        <title>Genomic Encyclopedia of Type Strains, Phase IV (KMG-IV): sequencing the most valuable type-strain genomes for metagenomic binning, comparative biology and taxonomic classification.</title>
        <authorList>
            <person name="Goeker M."/>
        </authorList>
    </citation>
    <scope>NUCLEOTIDE SEQUENCE [LARGE SCALE GENOMIC DNA]</scope>
    <source>
        <strain evidence="1 2">DSM 22198</strain>
    </source>
</reference>
<keyword evidence="2" id="KW-1185">Reference proteome</keyword>